<dbReference type="InterPro" id="IPR051464">
    <property type="entry name" value="Peptidase_M42_aminopept"/>
</dbReference>
<dbReference type="OrthoDB" id="9772053at2"/>
<organism evidence="9 10">
    <name type="scientific">Alicyclobacillus sacchari</name>
    <dbReference type="NCBI Taxonomy" id="392010"/>
    <lineage>
        <taxon>Bacteria</taxon>
        <taxon>Bacillati</taxon>
        <taxon>Bacillota</taxon>
        <taxon>Bacilli</taxon>
        <taxon>Bacillales</taxon>
        <taxon>Alicyclobacillaceae</taxon>
        <taxon>Alicyclobacillus</taxon>
    </lineage>
</organism>
<evidence type="ECO:0000256" key="4">
    <source>
        <dbReference type="ARBA" id="ARBA00022723"/>
    </source>
</evidence>
<dbReference type="PANTHER" id="PTHR32481:SF0">
    <property type="entry name" value="AMINOPEPTIDASE YPDE-RELATED"/>
    <property type="match status" value="1"/>
</dbReference>
<dbReference type="GO" id="GO:0004177">
    <property type="term" value="F:aminopeptidase activity"/>
    <property type="evidence" value="ECO:0007669"/>
    <property type="project" value="UniProtKB-UniRule"/>
</dbReference>
<feature type="binding site" evidence="8">
    <location>
        <position position="65"/>
    </location>
    <ligand>
        <name>Zn(2+)</name>
        <dbReference type="ChEBI" id="CHEBI:29105"/>
        <label>1</label>
    </ligand>
</feature>
<dbReference type="InterPro" id="IPR023367">
    <property type="entry name" value="Peptidase_M42_dom2"/>
</dbReference>
<keyword evidence="3" id="KW-0645">Protease</keyword>
<evidence type="ECO:0000256" key="2">
    <source>
        <dbReference type="ARBA" id="ARBA00022438"/>
    </source>
</evidence>
<evidence type="ECO:0000313" key="10">
    <source>
        <dbReference type="Proteomes" id="UP000294581"/>
    </source>
</evidence>
<keyword evidence="5" id="KW-0378">Hydrolase</keyword>
<sequence length="360" mass="38725">MATHIDVLRELCDAYGISGYESGVRKLFEQHLSPLSEQVLRDRSGGIVGVKTGDAEGPKVLVAGHLDEIGFMVTHITPDGFLKFQTIGGWWSQVVLSQRVIVQTRKGNLLGVTGSKPPHILPAEERKKVVELKDVFIDIGATSKEHAEELGVRPGDAIVPYSPFTQMGNPKMYMSKALDNRLGCATAIGVLKELQGQSHPNTLYAGATVQEEVGLRGARTLAHLVNPDIAISVDVGIAGDTPGIDGDQRGQLADAGKGPLLMIYDGSMIPNNRFRDFVLDTAATENIPVQVESMSGGGTDAGAFHLHGIGVPSVNIGFATRYIHSHNAIVHEDDYLQAIQLITALVKALDKSVVKEIQEW</sequence>
<dbReference type="Proteomes" id="UP000294581">
    <property type="component" value="Unassembled WGS sequence"/>
</dbReference>
<feature type="binding site" evidence="8">
    <location>
        <position position="179"/>
    </location>
    <ligand>
        <name>Zn(2+)</name>
        <dbReference type="ChEBI" id="CHEBI:29105"/>
        <label>2</label>
    </ligand>
</feature>
<name>A0A4R8LRY6_9BACL</name>
<feature type="active site" description="Proton acceptor" evidence="7">
    <location>
        <position position="211"/>
    </location>
</feature>
<dbReference type="InterPro" id="IPR008007">
    <property type="entry name" value="Peptidase_M42"/>
</dbReference>
<feature type="binding site" evidence="8">
    <location>
        <position position="179"/>
    </location>
    <ligand>
        <name>Zn(2+)</name>
        <dbReference type="ChEBI" id="CHEBI:29105"/>
        <label>1</label>
    </ligand>
</feature>
<evidence type="ECO:0000256" key="1">
    <source>
        <dbReference type="ARBA" id="ARBA00006272"/>
    </source>
</evidence>
<keyword evidence="10" id="KW-1185">Reference proteome</keyword>
<evidence type="ECO:0000256" key="6">
    <source>
        <dbReference type="PIRNR" id="PIRNR001123"/>
    </source>
</evidence>
<dbReference type="PANTHER" id="PTHR32481">
    <property type="entry name" value="AMINOPEPTIDASE"/>
    <property type="match status" value="1"/>
</dbReference>
<keyword evidence="2" id="KW-0031">Aminopeptidase</keyword>
<dbReference type="PIRSF" id="PIRSF001123">
    <property type="entry name" value="PepA_GA"/>
    <property type="match status" value="1"/>
</dbReference>
<comment type="cofactor">
    <cofactor evidence="8">
        <name>a divalent metal cation</name>
        <dbReference type="ChEBI" id="CHEBI:60240"/>
    </cofactor>
    <text evidence="8">Binds 2 divalent metal cations per subunit.</text>
</comment>
<accession>A0A4R8LRY6</accession>
<keyword evidence="4 8" id="KW-0479">Metal-binding</keyword>
<evidence type="ECO:0000256" key="3">
    <source>
        <dbReference type="ARBA" id="ARBA00022670"/>
    </source>
</evidence>
<dbReference type="GO" id="GO:0046872">
    <property type="term" value="F:metal ion binding"/>
    <property type="evidence" value="ECO:0007669"/>
    <property type="project" value="UniProtKB-UniRule"/>
</dbReference>
<dbReference type="EMBL" id="SORF01000004">
    <property type="protein sequence ID" value="TDY49505.1"/>
    <property type="molecule type" value="Genomic_DNA"/>
</dbReference>
<dbReference type="Pfam" id="PF05343">
    <property type="entry name" value="Peptidase_M42"/>
    <property type="match status" value="1"/>
</dbReference>
<feature type="binding site" evidence="8">
    <location>
        <position position="234"/>
    </location>
    <ligand>
        <name>Zn(2+)</name>
        <dbReference type="ChEBI" id="CHEBI:29105"/>
        <label>1</label>
    </ligand>
</feature>
<dbReference type="SUPFAM" id="SSF53187">
    <property type="entry name" value="Zn-dependent exopeptidases"/>
    <property type="match status" value="1"/>
</dbReference>
<evidence type="ECO:0000256" key="8">
    <source>
        <dbReference type="PIRSR" id="PIRSR001123-2"/>
    </source>
</evidence>
<dbReference type="SUPFAM" id="SSF101821">
    <property type="entry name" value="Aminopeptidase/glucanase lid domain"/>
    <property type="match status" value="1"/>
</dbReference>
<comment type="caution">
    <text evidence="9">The sequence shown here is derived from an EMBL/GenBank/DDBJ whole genome shotgun (WGS) entry which is preliminary data.</text>
</comment>
<dbReference type="CDD" id="cd05656">
    <property type="entry name" value="M42_Frv"/>
    <property type="match status" value="1"/>
</dbReference>
<evidence type="ECO:0000313" key="9">
    <source>
        <dbReference type="EMBL" id="TDY49505.1"/>
    </source>
</evidence>
<dbReference type="AlphaFoldDB" id="A0A4R8LRY6"/>
<protein>
    <submittedName>
        <fullName evidence="9">Endoglucanase</fullName>
    </submittedName>
</protein>
<dbReference type="RefSeq" id="WP_134158962.1">
    <property type="nucleotide sequence ID" value="NZ_SORF01000004.1"/>
</dbReference>
<proteinExistence type="inferred from homology"/>
<dbReference type="Gene3D" id="2.40.30.40">
    <property type="entry name" value="Peptidase M42, domain 2"/>
    <property type="match status" value="1"/>
</dbReference>
<dbReference type="Gene3D" id="3.40.630.10">
    <property type="entry name" value="Zn peptidases"/>
    <property type="match status" value="1"/>
</dbReference>
<reference evidence="9 10" key="1">
    <citation type="submission" date="2019-03" db="EMBL/GenBank/DDBJ databases">
        <title>Genomic Encyclopedia of Type Strains, Phase IV (KMG-IV): sequencing the most valuable type-strain genomes for metagenomic binning, comparative biology and taxonomic classification.</title>
        <authorList>
            <person name="Goeker M."/>
        </authorList>
    </citation>
    <scope>NUCLEOTIDE SEQUENCE [LARGE SCALE GENOMIC DNA]</scope>
    <source>
        <strain evidence="9 10">DSM 17974</strain>
    </source>
</reference>
<feature type="binding site" evidence="8">
    <location>
        <position position="324"/>
    </location>
    <ligand>
        <name>Zn(2+)</name>
        <dbReference type="ChEBI" id="CHEBI:29105"/>
        <label>2</label>
    </ligand>
</feature>
<feature type="binding site" evidence="8">
    <location>
        <position position="212"/>
    </location>
    <ligand>
        <name>Zn(2+)</name>
        <dbReference type="ChEBI" id="CHEBI:29105"/>
        <label>2</label>
    </ligand>
</feature>
<evidence type="ECO:0000256" key="5">
    <source>
        <dbReference type="ARBA" id="ARBA00022801"/>
    </source>
</evidence>
<evidence type="ECO:0000256" key="7">
    <source>
        <dbReference type="PIRSR" id="PIRSR001123-1"/>
    </source>
</evidence>
<comment type="similarity">
    <text evidence="1 6">Belongs to the peptidase M42 family.</text>
</comment>
<dbReference type="GO" id="GO:0006508">
    <property type="term" value="P:proteolysis"/>
    <property type="evidence" value="ECO:0007669"/>
    <property type="project" value="UniProtKB-KW"/>
</dbReference>
<gene>
    <name evidence="9" type="ORF">C7445_10416</name>
</gene>